<dbReference type="PRINTS" id="PR00032">
    <property type="entry name" value="HTHARAC"/>
</dbReference>
<keyword evidence="3" id="KW-0804">Transcription</keyword>
<dbReference type="Pfam" id="PF00072">
    <property type="entry name" value="Response_reg"/>
    <property type="match status" value="1"/>
</dbReference>
<evidence type="ECO:0000256" key="1">
    <source>
        <dbReference type="ARBA" id="ARBA00023015"/>
    </source>
</evidence>
<evidence type="ECO:0008006" key="9">
    <source>
        <dbReference type="Google" id="ProtNLM"/>
    </source>
</evidence>
<evidence type="ECO:0000313" key="8">
    <source>
        <dbReference type="Proteomes" id="UP000029692"/>
    </source>
</evidence>
<dbReference type="InterPro" id="IPR001789">
    <property type="entry name" value="Sig_transdc_resp-reg_receiver"/>
</dbReference>
<dbReference type="SMART" id="SM00448">
    <property type="entry name" value="REC"/>
    <property type="match status" value="1"/>
</dbReference>
<dbReference type="InterPro" id="IPR018062">
    <property type="entry name" value="HTH_AraC-typ_CS"/>
</dbReference>
<keyword evidence="2" id="KW-0238">DNA-binding</keyword>
<dbReference type="GO" id="GO:0000160">
    <property type="term" value="P:phosphorelay signal transduction system"/>
    <property type="evidence" value="ECO:0007669"/>
    <property type="project" value="InterPro"/>
</dbReference>
<dbReference type="InterPro" id="IPR009057">
    <property type="entry name" value="Homeodomain-like_sf"/>
</dbReference>
<dbReference type="Proteomes" id="UP000029692">
    <property type="component" value="Unassembled WGS sequence"/>
</dbReference>
<keyword evidence="4" id="KW-0597">Phosphoprotein</keyword>
<dbReference type="PROSITE" id="PS01124">
    <property type="entry name" value="HTH_ARAC_FAMILY_2"/>
    <property type="match status" value="1"/>
</dbReference>
<dbReference type="PANTHER" id="PTHR43280">
    <property type="entry name" value="ARAC-FAMILY TRANSCRIPTIONAL REGULATOR"/>
    <property type="match status" value="1"/>
</dbReference>
<dbReference type="PROSITE" id="PS00041">
    <property type="entry name" value="HTH_ARAC_FAMILY_1"/>
    <property type="match status" value="1"/>
</dbReference>
<dbReference type="SMART" id="SM00342">
    <property type="entry name" value="HTH_ARAC"/>
    <property type="match status" value="1"/>
</dbReference>
<name>A0A098QVD8_9SPIO</name>
<dbReference type="Gene3D" id="1.10.10.60">
    <property type="entry name" value="Homeodomain-like"/>
    <property type="match status" value="2"/>
</dbReference>
<dbReference type="SUPFAM" id="SSF52172">
    <property type="entry name" value="CheY-like"/>
    <property type="match status" value="1"/>
</dbReference>
<dbReference type="OrthoDB" id="327083at2"/>
<sequence length="503" mass="56905">MNDVKIVLVDDEAPVLEGLSVIIRKNFPELSIAATARTGREAVDRILDTRPQIALIDIHMPGMNGLEVIREVRQQFTSCIFILVTAYERFDIARDAFGLGVYSYLLKPVRQNKLVETIESALTVIQQQRRKDQRMEDSRTQLERGQRLLQYGLLSALTHHEPVEHLIPHYCELLGIREQGGRIILTELPAMPGDLERAHDQIEEQLQYRLRALGGVPDGHRRFYLIPMNQDFTIDLVQYTLSCGQQALQGWGVSQAILVGAGNYYPLSRLGQSAREAVDRLLSSKYDDTLQGGFEETYTLKRNDLLQATAKRRTELALQAWEALFSHLQTRYSTWPSPGLQTRVVQSFALILHTAEMPMANLSEEIYSNPDPESLLDWGRSRIRGIIDSMAFAKRYSPIITKVIEHLQSQYPNQISLEDAADFAGVSPSYLSRLFTEEVGSTFVEVLTGIRMEAAKVLLCEPGVSVKEVSYQVGYSDPNYFSRIFRKVTGVSPTEFSEGDHHD</sequence>
<dbReference type="PROSITE" id="PS50110">
    <property type="entry name" value="RESPONSE_REGULATORY"/>
    <property type="match status" value="1"/>
</dbReference>
<keyword evidence="8" id="KW-1185">Reference proteome</keyword>
<feature type="domain" description="Response regulatory" evidence="6">
    <location>
        <begin position="5"/>
        <end position="122"/>
    </location>
</feature>
<dbReference type="RefSeq" id="WP_037548135.1">
    <property type="nucleotide sequence ID" value="NZ_JNUP01000065.1"/>
</dbReference>
<dbReference type="GO" id="GO:0043565">
    <property type="term" value="F:sequence-specific DNA binding"/>
    <property type="evidence" value="ECO:0007669"/>
    <property type="project" value="InterPro"/>
</dbReference>
<proteinExistence type="predicted"/>
<dbReference type="PANTHER" id="PTHR43280:SF10">
    <property type="entry name" value="REGULATORY PROTEIN POCR"/>
    <property type="match status" value="1"/>
</dbReference>
<feature type="modified residue" description="4-aspartylphosphate" evidence="4">
    <location>
        <position position="57"/>
    </location>
</feature>
<dbReference type="eggNOG" id="COG2207">
    <property type="taxonomic scope" value="Bacteria"/>
</dbReference>
<dbReference type="InterPro" id="IPR020449">
    <property type="entry name" value="Tscrpt_reg_AraC-type_HTH"/>
</dbReference>
<dbReference type="CDD" id="cd17536">
    <property type="entry name" value="REC_YesN-like"/>
    <property type="match status" value="1"/>
</dbReference>
<protein>
    <recommendedName>
        <fullName evidence="9">AraC family transcriptional regulator</fullName>
    </recommendedName>
</protein>
<organism evidence="7 8">
    <name type="scientific">Spirochaeta lutea</name>
    <dbReference type="NCBI Taxonomy" id="1480694"/>
    <lineage>
        <taxon>Bacteria</taxon>
        <taxon>Pseudomonadati</taxon>
        <taxon>Spirochaetota</taxon>
        <taxon>Spirochaetia</taxon>
        <taxon>Spirochaetales</taxon>
        <taxon>Spirochaetaceae</taxon>
        <taxon>Spirochaeta</taxon>
    </lineage>
</organism>
<evidence type="ECO:0000259" key="6">
    <source>
        <dbReference type="PROSITE" id="PS50110"/>
    </source>
</evidence>
<dbReference type="GO" id="GO:0003700">
    <property type="term" value="F:DNA-binding transcription factor activity"/>
    <property type="evidence" value="ECO:0007669"/>
    <property type="project" value="InterPro"/>
</dbReference>
<dbReference type="SUPFAM" id="SSF46689">
    <property type="entry name" value="Homeodomain-like"/>
    <property type="match status" value="2"/>
</dbReference>
<dbReference type="AlphaFoldDB" id="A0A098QVD8"/>
<evidence type="ECO:0000256" key="4">
    <source>
        <dbReference type="PROSITE-ProRule" id="PRU00169"/>
    </source>
</evidence>
<evidence type="ECO:0000256" key="3">
    <source>
        <dbReference type="ARBA" id="ARBA00023163"/>
    </source>
</evidence>
<evidence type="ECO:0000256" key="2">
    <source>
        <dbReference type="ARBA" id="ARBA00023125"/>
    </source>
</evidence>
<evidence type="ECO:0000259" key="5">
    <source>
        <dbReference type="PROSITE" id="PS01124"/>
    </source>
</evidence>
<dbReference type="eggNOG" id="COG4753">
    <property type="taxonomic scope" value="Bacteria"/>
</dbReference>
<gene>
    <name evidence="7" type="ORF">DC28_10605</name>
</gene>
<dbReference type="InterPro" id="IPR011006">
    <property type="entry name" value="CheY-like_superfamily"/>
</dbReference>
<accession>A0A098QVD8</accession>
<reference evidence="7 8" key="1">
    <citation type="submission" date="2014-05" db="EMBL/GenBank/DDBJ databases">
        <title>De novo Genome Sequence of Spirocheata sp.</title>
        <authorList>
            <person name="Shivani Y."/>
            <person name="Subhash Y."/>
            <person name="Tushar L."/>
            <person name="Sasikala C."/>
            <person name="Ramana C.V."/>
        </authorList>
    </citation>
    <scope>NUCLEOTIDE SEQUENCE [LARGE SCALE GENOMIC DNA]</scope>
    <source>
        <strain evidence="7 8">JC230</strain>
    </source>
</reference>
<dbReference type="STRING" id="1480694.DC28_10605"/>
<dbReference type="Gene3D" id="3.40.50.2300">
    <property type="match status" value="1"/>
</dbReference>
<feature type="domain" description="HTH araC/xylS-type" evidence="5">
    <location>
        <begin position="401"/>
        <end position="499"/>
    </location>
</feature>
<evidence type="ECO:0000313" key="7">
    <source>
        <dbReference type="EMBL" id="KGE71699.1"/>
    </source>
</evidence>
<dbReference type="Pfam" id="PF12833">
    <property type="entry name" value="HTH_18"/>
    <property type="match status" value="1"/>
</dbReference>
<dbReference type="InterPro" id="IPR018060">
    <property type="entry name" value="HTH_AraC"/>
</dbReference>
<dbReference type="EMBL" id="JNUP01000065">
    <property type="protein sequence ID" value="KGE71699.1"/>
    <property type="molecule type" value="Genomic_DNA"/>
</dbReference>
<comment type="caution">
    <text evidence="7">The sequence shown here is derived from an EMBL/GenBank/DDBJ whole genome shotgun (WGS) entry which is preliminary data.</text>
</comment>
<keyword evidence="1" id="KW-0805">Transcription regulation</keyword>